<dbReference type="AlphaFoldDB" id="A0A9W9EFQ3"/>
<evidence type="ECO:0000256" key="4">
    <source>
        <dbReference type="ARBA" id="ARBA00022806"/>
    </source>
</evidence>
<keyword evidence="3" id="KW-0378">Hydrolase</keyword>
<name>A0A9W9EFQ3_9EURO</name>
<dbReference type="Gene3D" id="3.40.50.300">
    <property type="entry name" value="P-loop containing nucleotide triphosphate hydrolases"/>
    <property type="match status" value="2"/>
</dbReference>
<dbReference type="PANTHER" id="PTHR43788">
    <property type="entry name" value="DNA2/NAM7 HELICASE FAMILY MEMBER"/>
    <property type="match status" value="1"/>
</dbReference>
<dbReference type="PANTHER" id="PTHR43788:SF8">
    <property type="entry name" value="DNA-BINDING PROTEIN SMUBP-2"/>
    <property type="match status" value="1"/>
</dbReference>
<dbReference type="OrthoDB" id="4326398at2759"/>
<evidence type="ECO:0000259" key="7">
    <source>
        <dbReference type="Pfam" id="PF13087"/>
    </source>
</evidence>
<keyword evidence="4" id="KW-0347">Helicase</keyword>
<keyword evidence="2" id="KW-0547">Nucleotide-binding</keyword>
<organism evidence="8 9">
    <name type="scientific">Penicillium angulare</name>
    <dbReference type="NCBI Taxonomy" id="116970"/>
    <lineage>
        <taxon>Eukaryota</taxon>
        <taxon>Fungi</taxon>
        <taxon>Dikarya</taxon>
        <taxon>Ascomycota</taxon>
        <taxon>Pezizomycotina</taxon>
        <taxon>Eurotiomycetes</taxon>
        <taxon>Eurotiomycetidae</taxon>
        <taxon>Eurotiales</taxon>
        <taxon>Aspergillaceae</taxon>
        <taxon>Penicillium</taxon>
    </lineage>
</organism>
<feature type="domain" description="DNA2/NAM7 helicase helicase" evidence="6">
    <location>
        <begin position="494"/>
        <end position="742"/>
    </location>
</feature>
<dbReference type="Proteomes" id="UP001149165">
    <property type="component" value="Unassembled WGS sequence"/>
</dbReference>
<evidence type="ECO:0000256" key="2">
    <source>
        <dbReference type="ARBA" id="ARBA00022741"/>
    </source>
</evidence>
<evidence type="ECO:0000256" key="1">
    <source>
        <dbReference type="ARBA" id="ARBA00007913"/>
    </source>
</evidence>
<feature type="domain" description="DNA2/NAM7 helicase-like C-terminal" evidence="7">
    <location>
        <begin position="754"/>
        <end position="952"/>
    </location>
</feature>
<evidence type="ECO:0000256" key="5">
    <source>
        <dbReference type="ARBA" id="ARBA00022840"/>
    </source>
</evidence>
<evidence type="ECO:0000313" key="8">
    <source>
        <dbReference type="EMBL" id="KAJ5080964.1"/>
    </source>
</evidence>
<dbReference type="InterPro" id="IPR050534">
    <property type="entry name" value="Coronavir_polyprotein_1ab"/>
</dbReference>
<dbReference type="EMBL" id="JAPQKH010000012">
    <property type="protein sequence ID" value="KAJ5080964.1"/>
    <property type="molecule type" value="Genomic_DNA"/>
</dbReference>
<dbReference type="InterPro" id="IPR041679">
    <property type="entry name" value="DNA2/NAM7-like_C"/>
</dbReference>
<keyword evidence="9" id="KW-1185">Reference proteome</keyword>
<evidence type="ECO:0008006" key="10">
    <source>
        <dbReference type="Google" id="ProtNLM"/>
    </source>
</evidence>
<proteinExistence type="inferred from homology"/>
<evidence type="ECO:0000259" key="6">
    <source>
        <dbReference type="Pfam" id="PF13086"/>
    </source>
</evidence>
<dbReference type="SUPFAM" id="SSF52540">
    <property type="entry name" value="P-loop containing nucleoside triphosphate hydrolases"/>
    <property type="match status" value="1"/>
</dbReference>
<comment type="caution">
    <text evidence="8">The sequence shown here is derived from an EMBL/GenBank/DDBJ whole genome shotgun (WGS) entry which is preliminary data.</text>
</comment>
<dbReference type="Pfam" id="PF13087">
    <property type="entry name" value="AAA_12"/>
    <property type="match status" value="1"/>
</dbReference>
<sequence length="1015" mass="115090">MNDSVGTLPYCALDPGIESFACVELWDEKQDVPLTDSMMREKRFGISAMVLLYLRNPIKRLEIYFSMRFPRVVREYGLNSTLVTKRITGTASSRLILTHEHISNLQIEHIDLNEVAHEHHRKRIFQLYGEKNAVKWTQELGMSFVTITLNTMVNKLGPGLFARLSVGNLTERHNALAQSIKDAEKLTFYCTSGHDDVFIELWDRLQHQNPNPYSILWEDHPSRHFFDSATELKHPSDSDFEGLFTPGNTKLAYVTYEEYTAHMGTATIWEHFNEVKINRGGGEKELGDNDNIPSKGYVLQPDAQNDKSFFLCYRVPEGLTRPRPGTCLEVRFHTENPKASYDPHDDSHGFNAIVLDSLPGMPPMSVVCLMTRPTEPGTNKTIYPTDKKFEPKVHQLTRYNESRMSSVIKKIKPIHLWITRSDANSRMCETSIEALRVVFESRSGKSALIKLLLANNTSPDSFEPVNLYGELPPEDANYVERVLHDKKQSSVVKGLQHLNGPLCCLHGPAGTGKTTVLLTSLLPMLKLEPRRQCLLVGPTNASADDLYQRTTKMATEHAKYLGRPLNIYRLHVGSAETSVYMEQLYKNKKVDTGTDDHFAHIDGLSLCDVWTAKLNNKIDEASTLRTKDSRLVHIKSSLAYGYLDGDEISRETFMKTFMEACEGLRNETVKQADIITGTMFSVTQQYMRDHFKPTAICIDEAGLVTDPQIHPLLAWFTQPQNANFKALILAGDHHQLHPMTLSSEKDNPNHKLLETSFFARIAPYIQKFSLNTQYRMVSHINDMISYLFYNGEIGTGDVTKDPKTQSLVSAVSNFNKQIFNKDSNLIFVNIRSTRVARRFTSLSNPKQAAAGVALCEKLLGHAALRHILPPEDIVIIVAYQAQYQEYRNQLSARASRVPGLSKVLVRKADAYQGGEAAVSIFDFTPTEARGFLNDPTRLNVANSRGKFGHYLLINFESVDISLRSQDRRRRDRSDNCVYRLIKYGKDKSLVASNRDLQDVAFRFVSEYPNDDAIWE</sequence>
<gene>
    <name evidence="8" type="ORF">N7456_013674</name>
</gene>
<dbReference type="InterPro" id="IPR027417">
    <property type="entry name" value="P-loop_NTPase"/>
</dbReference>
<accession>A0A9W9EFQ3</accession>
<evidence type="ECO:0000313" key="9">
    <source>
        <dbReference type="Proteomes" id="UP001149165"/>
    </source>
</evidence>
<dbReference type="GO" id="GO:0005524">
    <property type="term" value="F:ATP binding"/>
    <property type="evidence" value="ECO:0007669"/>
    <property type="project" value="UniProtKB-KW"/>
</dbReference>
<dbReference type="GO" id="GO:0016787">
    <property type="term" value="F:hydrolase activity"/>
    <property type="evidence" value="ECO:0007669"/>
    <property type="project" value="UniProtKB-KW"/>
</dbReference>
<dbReference type="GO" id="GO:0043139">
    <property type="term" value="F:5'-3' DNA helicase activity"/>
    <property type="evidence" value="ECO:0007669"/>
    <property type="project" value="TreeGrafter"/>
</dbReference>
<dbReference type="Pfam" id="PF13086">
    <property type="entry name" value="AAA_11"/>
    <property type="match status" value="1"/>
</dbReference>
<protein>
    <recommendedName>
        <fullName evidence="10">DNA2/NAM7 helicase-like C-terminal domain-containing protein</fullName>
    </recommendedName>
</protein>
<reference evidence="8" key="1">
    <citation type="submission" date="2022-11" db="EMBL/GenBank/DDBJ databases">
        <authorList>
            <person name="Petersen C."/>
        </authorList>
    </citation>
    <scope>NUCLEOTIDE SEQUENCE</scope>
    <source>
        <strain evidence="8">IBT 30069</strain>
    </source>
</reference>
<keyword evidence="5" id="KW-0067">ATP-binding</keyword>
<evidence type="ECO:0000256" key="3">
    <source>
        <dbReference type="ARBA" id="ARBA00022801"/>
    </source>
</evidence>
<reference evidence="8" key="2">
    <citation type="journal article" date="2023" name="IMA Fungus">
        <title>Comparative genomic study of the Penicillium genus elucidates a diverse pangenome and 15 lateral gene transfer events.</title>
        <authorList>
            <person name="Petersen C."/>
            <person name="Sorensen T."/>
            <person name="Nielsen M.R."/>
            <person name="Sondergaard T.E."/>
            <person name="Sorensen J.L."/>
            <person name="Fitzpatrick D.A."/>
            <person name="Frisvad J.C."/>
            <person name="Nielsen K.L."/>
        </authorList>
    </citation>
    <scope>NUCLEOTIDE SEQUENCE</scope>
    <source>
        <strain evidence="8">IBT 30069</strain>
    </source>
</reference>
<comment type="similarity">
    <text evidence="1">Belongs to the DNA2/NAM7 helicase family.</text>
</comment>
<dbReference type="InterPro" id="IPR041677">
    <property type="entry name" value="DNA2/NAM7_AAA_11"/>
</dbReference>